<dbReference type="STRING" id="1432788.BU202_05905"/>
<evidence type="ECO:0000313" key="1">
    <source>
        <dbReference type="EMBL" id="TFU98986.1"/>
    </source>
</evidence>
<evidence type="ECO:0000313" key="2">
    <source>
        <dbReference type="Proteomes" id="UP000297253"/>
    </source>
</evidence>
<comment type="caution">
    <text evidence="1">The sequence shown here is derived from an EMBL/GenBank/DDBJ whole genome shotgun (WGS) entry which is preliminary data.</text>
</comment>
<organism evidence="1 2">
    <name type="scientific">Streptococcus cuniculi</name>
    <dbReference type="NCBI Taxonomy" id="1432788"/>
    <lineage>
        <taxon>Bacteria</taxon>
        <taxon>Bacillati</taxon>
        <taxon>Bacillota</taxon>
        <taxon>Bacilli</taxon>
        <taxon>Lactobacillales</taxon>
        <taxon>Streptococcaceae</taxon>
        <taxon>Streptococcus</taxon>
    </lineage>
</organism>
<dbReference type="OrthoDB" id="7619731at2"/>
<dbReference type="RefSeq" id="WP_135181111.1">
    <property type="nucleotide sequence ID" value="NZ_JADGKZ010000001.1"/>
</dbReference>
<dbReference type="Proteomes" id="UP000297253">
    <property type="component" value="Unassembled WGS sequence"/>
</dbReference>
<proteinExistence type="predicted"/>
<reference evidence="1 2" key="1">
    <citation type="submission" date="2019-03" db="EMBL/GenBank/DDBJ databases">
        <title>Diversity of the mouse oral microbiome.</title>
        <authorList>
            <person name="Joseph S."/>
            <person name="Aduse-Opoku J."/>
            <person name="Curtis M."/>
            <person name="Wade W."/>
            <person name="Hashim A."/>
        </authorList>
    </citation>
    <scope>NUCLEOTIDE SEQUENCE [LARGE SCALE GENOMIC DNA]</scope>
    <source>
        <strain evidence="1 2">WM131</strain>
    </source>
</reference>
<name>A0A4Y9JG43_9STRE</name>
<accession>A0A4Y9JG43</accession>
<gene>
    <name evidence="1" type="ORF">E4T82_01370</name>
</gene>
<dbReference type="InterPro" id="IPR021247">
    <property type="entry name" value="DUF2785"/>
</dbReference>
<dbReference type="Pfam" id="PF10978">
    <property type="entry name" value="DUF2785"/>
    <property type="match status" value="1"/>
</dbReference>
<dbReference type="AlphaFoldDB" id="A0A4Y9JG43"/>
<dbReference type="EMBL" id="SPPD01000001">
    <property type="protein sequence ID" value="TFU98986.1"/>
    <property type="molecule type" value="Genomic_DNA"/>
</dbReference>
<protein>
    <submittedName>
        <fullName evidence="1">DUF2785 domain-containing protein</fullName>
    </submittedName>
</protein>
<sequence length="266" mass="30879">MKKTLEEKLQSKKPTYTDSEVAWLLDNIGHSDGEIRDVLVYNSLGRGLFEGLFSGEQFRFLLEESLRRDFLLYKIDEIGLPTLTRSFTALLWGHLLEVSSLPSSPYFQQISKQEYQTICQKTYEYLEKEQDFTGYSEDDGWVHAFAHGADLLVAVVKCPFFQQEDWNRIFLILTGIFQRLPKRFVDDEEWRLARVVYEAMKCGHLQDDSLVAWVKSLDFPLATNLDFYRFSAMRSCLLDIYLELDKEDLLAEKVKAAIQAWGPAGQ</sequence>